<dbReference type="AlphaFoldDB" id="A0A498Q6D2"/>
<evidence type="ECO:0000313" key="1">
    <source>
        <dbReference type="EMBL" id="VBA40897.1"/>
    </source>
</evidence>
<proteinExistence type="predicted"/>
<evidence type="ECO:0000313" key="2">
    <source>
        <dbReference type="Proteomes" id="UP000267289"/>
    </source>
</evidence>
<protein>
    <submittedName>
        <fullName evidence="1">Uncharacterized protein</fullName>
    </submittedName>
</protein>
<dbReference type="Proteomes" id="UP000267289">
    <property type="component" value="Unassembled WGS sequence"/>
</dbReference>
<name>A0A498Q6D2_9MYCO</name>
<organism evidence="1 2">
    <name type="scientific">Mycobacterium innocens</name>
    <dbReference type="NCBI Taxonomy" id="2341083"/>
    <lineage>
        <taxon>Bacteria</taxon>
        <taxon>Bacillati</taxon>
        <taxon>Actinomycetota</taxon>
        <taxon>Actinomycetes</taxon>
        <taxon>Mycobacteriales</taxon>
        <taxon>Mycobacteriaceae</taxon>
        <taxon>Mycobacterium</taxon>
    </lineage>
</organism>
<keyword evidence="2" id="KW-1185">Reference proteome</keyword>
<sequence>MRNAVELGRVREQPSAGVAVRAAAAAGPVFPSLIRAASRRCQHSASSRT</sequence>
<reference evidence="1 2" key="1">
    <citation type="submission" date="2018-09" db="EMBL/GenBank/DDBJ databases">
        <authorList>
            <person name="Tagini F."/>
        </authorList>
    </citation>
    <scope>NUCLEOTIDE SEQUENCE [LARGE SCALE GENOMIC DNA]</scope>
    <source>
        <strain evidence="1 2">MK13</strain>
    </source>
</reference>
<dbReference type="EMBL" id="UPHQ01000168">
    <property type="protein sequence ID" value="VBA40897.1"/>
    <property type="molecule type" value="Genomic_DNA"/>
</dbReference>
<accession>A0A498Q6D2</accession>
<gene>
    <name evidence="1" type="ORF">LAUMK13_03295</name>
</gene>